<keyword evidence="1" id="KW-0472">Membrane</keyword>
<gene>
    <name evidence="2" type="ORF">VV01_09805</name>
</gene>
<dbReference type="EMBL" id="LAIR01000002">
    <property type="protein sequence ID" value="KNX37378.1"/>
    <property type="molecule type" value="Genomic_DNA"/>
</dbReference>
<dbReference type="AlphaFoldDB" id="A0A0L6CIP1"/>
<evidence type="ECO:0008006" key="4">
    <source>
        <dbReference type="Google" id="ProtNLM"/>
    </source>
</evidence>
<feature type="transmembrane region" description="Helical" evidence="1">
    <location>
        <begin position="6"/>
        <end position="22"/>
    </location>
</feature>
<dbReference type="OrthoDB" id="3748887at2"/>
<protein>
    <recommendedName>
        <fullName evidence="4">SHOCT domain-containing protein</fullName>
    </recommendedName>
</protein>
<evidence type="ECO:0000313" key="2">
    <source>
        <dbReference type="EMBL" id="KNX37378.1"/>
    </source>
</evidence>
<keyword evidence="1" id="KW-0812">Transmembrane</keyword>
<keyword evidence="3" id="KW-1185">Reference proteome</keyword>
<dbReference type="RefSeq" id="WP_050669724.1">
    <property type="nucleotide sequence ID" value="NZ_LAIR01000002.1"/>
</dbReference>
<sequence>MAVLPIIPLLFFTALVLFVIFGPRRWRGGRPDAAGTVRDLYARGEISADEMRQRLDTLRAHRK</sequence>
<organism evidence="2 3">
    <name type="scientific">Luteipulveratus halotolerans</name>
    <dbReference type="NCBI Taxonomy" id="1631356"/>
    <lineage>
        <taxon>Bacteria</taxon>
        <taxon>Bacillati</taxon>
        <taxon>Actinomycetota</taxon>
        <taxon>Actinomycetes</taxon>
        <taxon>Micrococcales</taxon>
        <taxon>Dermacoccaceae</taxon>
        <taxon>Luteipulveratus</taxon>
    </lineage>
</organism>
<evidence type="ECO:0000256" key="1">
    <source>
        <dbReference type="SAM" id="Phobius"/>
    </source>
</evidence>
<evidence type="ECO:0000313" key="3">
    <source>
        <dbReference type="Proteomes" id="UP000037397"/>
    </source>
</evidence>
<proteinExistence type="predicted"/>
<accession>A0A0L6CIP1</accession>
<dbReference type="Proteomes" id="UP000037397">
    <property type="component" value="Unassembled WGS sequence"/>
</dbReference>
<keyword evidence="1" id="KW-1133">Transmembrane helix</keyword>
<reference evidence="3" key="1">
    <citation type="submission" date="2015-03" db="EMBL/GenBank/DDBJ databases">
        <title>Luteipulveratus halotolerans sp. nov., a novel actinobacterium (Dermacoccaceae) from Sarawak, Malaysia.</title>
        <authorList>
            <person name="Juboi H."/>
            <person name="Basik A."/>
            <person name="Shamsul S.S."/>
            <person name="Arnold P."/>
            <person name="Schmitt E.K."/>
            <person name="Sanglier J.-J."/>
            <person name="Yeo T."/>
        </authorList>
    </citation>
    <scope>NUCLEOTIDE SEQUENCE [LARGE SCALE GENOMIC DNA]</scope>
    <source>
        <strain evidence="3">C296001</strain>
    </source>
</reference>
<comment type="caution">
    <text evidence="2">The sequence shown here is derived from an EMBL/GenBank/DDBJ whole genome shotgun (WGS) entry which is preliminary data.</text>
</comment>
<name>A0A0L6CIP1_9MICO</name>